<proteinExistence type="predicted"/>
<sequence>MLKTLAFIGDKLNDKNITWGVGGSLLLSFYEIIDNPNDIDILVDERDAPKVNEIISSAGKKKEALSTAPFRTLYFSKFRLFDNDIDVMGGFAIQHEKGIYKIRMQKESIVDYKKINGIEVPLCSLEDWYILYWLIPNKKEKALLIERYLKTNGVENPELLRKGMEQSLPLIVKERIEKLIS</sequence>
<dbReference type="InterPro" id="IPR019646">
    <property type="entry name" value="Aminoglyc_AdlTrfase"/>
</dbReference>
<evidence type="ECO:0000313" key="2">
    <source>
        <dbReference type="Proteomes" id="UP000243524"/>
    </source>
</evidence>
<dbReference type="Gene3D" id="3.30.460.40">
    <property type="match status" value="1"/>
</dbReference>
<dbReference type="InterPro" id="IPR043519">
    <property type="entry name" value="NT_sf"/>
</dbReference>
<accession>A0A2I0QVY0</accession>
<keyword evidence="2" id="KW-1185">Reference proteome</keyword>
<dbReference type="OrthoDB" id="2351919at2"/>
<dbReference type="AlphaFoldDB" id="A0A2I0QVY0"/>
<dbReference type="RefSeq" id="WP_101330212.1">
    <property type="nucleotide sequence ID" value="NZ_PJNH01000001.1"/>
</dbReference>
<name>A0A2I0QVY0_9BACI</name>
<dbReference type="SUPFAM" id="SSF81301">
    <property type="entry name" value="Nucleotidyltransferase"/>
    <property type="match status" value="1"/>
</dbReference>
<dbReference type="EMBL" id="PJNH01000001">
    <property type="protein sequence ID" value="PKR78468.1"/>
    <property type="molecule type" value="Genomic_DNA"/>
</dbReference>
<dbReference type="Proteomes" id="UP000243524">
    <property type="component" value="Unassembled WGS sequence"/>
</dbReference>
<organism evidence="1 2">
    <name type="scientific">Halalkalibacillus sediminis</name>
    <dbReference type="NCBI Taxonomy" id="2018042"/>
    <lineage>
        <taxon>Bacteria</taxon>
        <taxon>Bacillati</taxon>
        <taxon>Bacillota</taxon>
        <taxon>Bacilli</taxon>
        <taxon>Bacillales</taxon>
        <taxon>Bacillaceae</taxon>
        <taxon>Halalkalibacillus</taxon>
    </lineage>
</organism>
<protein>
    <submittedName>
        <fullName evidence="1">Uncharacterized protein</fullName>
    </submittedName>
</protein>
<gene>
    <name evidence="1" type="ORF">CEY16_01545</name>
</gene>
<evidence type="ECO:0000313" key="1">
    <source>
        <dbReference type="EMBL" id="PKR78468.1"/>
    </source>
</evidence>
<reference evidence="1 2" key="1">
    <citation type="submission" date="2017-06" db="EMBL/GenBank/DDBJ databases">
        <title>the draft geome sequence of Illustriluteabacillus marina B3227.</title>
        <authorList>
            <person name="He R.-H."/>
            <person name="Du Z.-J."/>
        </authorList>
    </citation>
    <scope>NUCLEOTIDE SEQUENCE [LARGE SCALE GENOMIC DNA]</scope>
    <source>
        <strain evidence="1 2">B3227</strain>
    </source>
</reference>
<dbReference type="Pfam" id="PF10706">
    <property type="entry name" value="Aminoglyc_resit"/>
    <property type="match status" value="1"/>
</dbReference>
<comment type="caution">
    <text evidence="1">The sequence shown here is derived from an EMBL/GenBank/DDBJ whole genome shotgun (WGS) entry which is preliminary data.</text>
</comment>